<name>A0A0F9H331_9ZZZZ</name>
<organism evidence="1">
    <name type="scientific">marine sediment metagenome</name>
    <dbReference type="NCBI Taxonomy" id="412755"/>
    <lineage>
        <taxon>unclassified sequences</taxon>
        <taxon>metagenomes</taxon>
        <taxon>ecological metagenomes</taxon>
    </lineage>
</organism>
<accession>A0A0F9H331</accession>
<dbReference type="EMBL" id="LAZR01024177">
    <property type="protein sequence ID" value="KKL76045.1"/>
    <property type="molecule type" value="Genomic_DNA"/>
</dbReference>
<proteinExistence type="predicted"/>
<sequence length="215" mass="23442">MTTKEIYWGLGDKGVGFYKIMQAQNKVMLEEGNLMITLGQLMKGINDAISADSLDLKKTTDNLNMLNFLDLAATKIGVMFLLSTFGLGALSSMALESEEAEASTLQKALSGSSKIPYFLVGKSSAKIWLRGIEGAMGAGIIISCLQAYFSANTGIDNSQIQNLKAYSDGEQEDVKLVNNSENRASQTIQSIAKSDQQAIQNDYNSKTQQMYYNNN</sequence>
<protein>
    <submittedName>
        <fullName evidence="1">Uncharacterized protein</fullName>
    </submittedName>
</protein>
<reference evidence="1" key="1">
    <citation type="journal article" date="2015" name="Nature">
        <title>Complex archaea that bridge the gap between prokaryotes and eukaryotes.</title>
        <authorList>
            <person name="Spang A."/>
            <person name="Saw J.H."/>
            <person name="Jorgensen S.L."/>
            <person name="Zaremba-Niedzwiedzka K."/>
            <person name="Martijn J."/>
            <person name="Lind A.E."/>
            <person name="van Eijk R."/>
            <person name="Schleper C."/>
            <person name="Guy L."/>
            <person name="Ettema T.J."/>
        </authorList>
    </citation>
    <scope>NUCLEOTIDE SEQUENCE</scope>
</reference>
<gene>
    <name evidence="1" type="ORF">LCGC14_2048820</name>
</gene>
<evidence type="ECO:0000313" key="1">
    <source>
        <dbReference type="EMBL" id="KKL76045.1"/>
    </source>
</evidence>
<comment type="caution">
    <text evidence="1">The sequence shown here is derived from an EMBL/GenBank/DDBJ whole genome shotgun (WGS) entry which is preliminary data.</text>
</comment>
<dbReference type="AlphaFoldDB" id="A0A0F9H331"/>